<evidence type="ECO:0000259" key="8">
    <source>
        <dbReference type="Pfam" id="PF17768"/>
    </source>
</evidence>
<keyword evidence="3" id="KW-0540">Nuclease</keyword>
<dbReference type="Proteomes" id="UP000309618">
    <property type="component" value="Unassembled WGS sequence"/>
</dbReference>
<dbReference type="Pfam" id="PF02272">
    <property type="entry name" value="DHHA1"/>
    <property type="match status" value="1"/>
</dbReference>
<dbReference type="InterPro" id="IPR003156">
    <property type="entry name" value="DHHA1_dom"/>
</dbReference>
<dbReference type="Pfam" id="PF01368">
    <property type="entry name" value="DHH"/>
    <property type="match status" value="1"/>
</dbReference>
<evidence type="ECO:0000256" key="3">
    <source>
        <dbReference type="ARBA" id="ARBA00022722"/>
    </source>
</evidence>
<reference evidence="9 10" key="1">
    <citation type="submission" date="2019-04" db="EMBL/GenBank/DDBJ databases">
        <title>Comparative genomics of Aeromonas veronii strains pathogenic to fish.</title>
        <authorList>
            <person name="Cascarano M.C."/>
            <person name="Smyrli M."/>
            <person name="Katharios P."/>
        </authorList>
    </citation>
    <scope>NUCLEOTIDE SEQUENCE [LARGE SCALE GENOMIC DNA]</scope>
    <source>
        <strain evidence="9 10">XU1</strain>
    </source>
</reference>
<dbReference type="InterPro" id="IPR001667">
    <property type="entry name" value="DDH_dom"/>
</dbReference>
<keyword evidence="4" id="KW-0378">Hydrolase</keyword>
<evidence type="ECO:0000313" key="10">
    <source>
        <dbReference type="Proteomes" id="UP000309618"/>
    </source>
</evidence>
<dbReference type="EMBL" id="SSUX01000011">
    <property type="protein sequence ID" value="THJ43619.1"/>
    <property type="molecule type" value="Genomic_DNA"/>
</dbReference>
<feature type="domain" description="RecJ OB" evidence="8">
    <location>
        <begin position="499"/>
        <end position="601"/>
    </location>
</feature>
<dbReference type="InterPro" id="IPR038763">
    <property type="entry name" value="DHH_sf"/>
</dbReference>
<name>A0A4S5CDQ5_AERVE</name>
<evidence type="ECO:0000259" key="7">
    <source>
        <dbReference type="Pfam" id="PF02272"/>
    </source>
</evidence>
<accession>A0A4S5CDQ5</accession>
<evidence type="ECO:0000313" key="9">
    <source>
        <dbReference type="EMBL" id="THJ43619.1"/>
    </source>
</evidence>
<comment type="similarity">
    <text evidence="1">Belongs to the RecJ family.</text>
</comment>
<proteinExistence type="inferred from homology"/>
<dbReference type="GO" id="GO:0004527">
    <property type="term" value="F:exonuclease activity"/>
    <property type="evidence" value="ECO:0007669"/>
    <property type="project" value="UniProtKB-KW"/>
</dbReference>
<gene>
    <name evidence="9" type="ORF">E8Q35_15035</name>
</gene>
<evidence type="ECO:0000259" key="6">
    <source>
        <dbReference type="Pfam" id="PF01368"/>
    </source>
</evidence>
<dbReference type="Pfam" id="PF17768">
    <property type="entry name" value="RecJ_OB"/>
    <property type="match status" value="1"/>
</dbReference>
<evidence type="ECO:0000256" key="4">
    <source>
        <dbReference type="ARBA" id="ARBA00022801"/>
    </source>
</evidence>
<dbReference type="Gene3D" id="3.10.310.30">
    <property type="match status" value="1"/>
</dbReference>
<keyword evidence="5 9" id="KW-0269">Exonuclease</keyword>
<dbReference type="AlphaFoldDB" id="A0A4S5CDQ5"/>
<dbReference type="Gene3D" id="3.90.1640.30">
    <property type="match status" value="1"/>
</dbReference>
<evidence type="ECO:0000256" key="2">
    <source>
        <dbReference type="ARBA" id="ARBA00019841"/>
    </source>
</evidence>
<protein>
    <recommendedName>
        <fullName evidence="2">Single-stranded-DNA-specific exonuclease RecJ</fullName>
    </recommendedName>
</protein>
<dbReference type="InterPro" id="IPR041122">
    <property type="entry name" value="RecJ_OB"/>
</dbReference>
<dbReference type="InterPro" id="IPR051673">
    <property type="entry name" value="SSDNA_exonuclease_RecJ"/>
</dbReference>
<dbReference type="PANTHER" id="PTHR30255">
    <property type="entry name" value="SINGLE-STRANDED-DNA-SPECIFIC EXONUCLEASE RECJ"/>
    <property type="match status" value="1"/>
</dbReference>
<sequence length="605" mass="67209">MPIANRAITIHPIPLGIASMNIYRSRNELSFKACLTANYTPVQATIIANRIDNPLIAKEMASNDLSAIEPYSQLLNATYAGEVIAEAVRSRKRIGLLTDYDVDGITSNAMMQHALCDMMHYPPDLLYILVGHRIHDSYGISDSLAGKILAIPQPERPELIITADCGSSDEERIQLLAKHGISVIVTDHHAIPKSGVPCSALTVVNPWQKGCQYQDKSIAGVATAWLVMWAAYDYSYKKKWTDLHNPTSLWDFVALGTVADCVSIASQTNRLFVRHGLKMINSGIRPCWHAVQLAQQDKQTSIDEGTLGFQIGPRINACSRMNSPYLGIDFLMACNIEEAEFYYAQLTKANEDRKEKESEMTLVCKKLISDCMVQDPDCVSIVAYDPSFHPGVQGIVASRIVEQTGKPSFVFSPSRDGLLSASGRTVARINLRDALQYIDDRDPSIFNRYGGHKASCGAHIYASKLGEFKQLFDSAVRHQLGNDKLEQTVISDGDITQLGPISLSSYYEISQLSPFGREFESPIFTSRFKIIQSVPVGKTKKNHLKLIIQDKHGIQYAGIWFSALSTEDDVIPVVQDRTYIMNYELSENRFNNSSSLQLIIKSVGE</sequence>
<feature type="domain" description="DHHA1" evidence="7">
    <location>
        <begin position="381"/>
        <end position="476"/>
    </location>
</feature>
<dbReference type="GO" id="GO:0003676">
    <property type="term" value="F:nucleic acid binding"/>
    <property type="evidence" value="ECO:0007669"/>
    <property type="project" value="InterPro"/>
</dbReference>
<evidence type="ECO:0000256" key="1">
    <source>
        <dbReference type="ARBA" id="ARBA00005915"/>
    </source>
</evidence>
<feature type="domain" description="DDH" evidence="6">
    <location>
        <begin position="94"/>
        <end position="257"/>
    </location>
</feature>
<dbReference type="SUPFAM" id="SSF64182">
    <property type="entry name" value="DHH phosphoesterases"/>
    <property type="match status" value="1"/>
</dbReference>
<dbReference type="PANTHER" id="PTHR30255:SF2">
    <property type="entry name" value="SINGLE-STRANDED-DNA-SPECIFIC EXONUCLEASE RECJ"/>
    <property type="match status" value="1"/>
</dbReference>
<comment type="caution">
    <text evidence="9">The sequence shown here is derived from an EMBL/GenBank/DDBJ whole genome shotgun (WGS) entry which is preliminary data.</text>
</comment>
<dbReference type="RefSeq" id="WP_136502058.1">
    <property type="nucleotide sequence ID" value="NZ_SSUX01000011.1"/>
</dbReference>
<organism evidence="9 10">
    <name type="scientific">Aeromonas veronii</name>
    <dbReference type="NCBI Taxonomy" id="654"/>
    <lineage>
        <taxon>Bacteria</taxon>
        <taxon>Pseudomonadati</taxon>
        <taxon>Pseudomonadota</taxon>
        <taxon>Gammaproteobacteria</taxon>
        <taxon>Aeromonadales</taxon>
        <taxon>Aeromonadaceae</taxon>
        <taxon>Aeromonas</taxon>
    </lineage>
</organism>
<evidence type="ECO:0000256" key="5">
    <source>
        <dbReference type="ARBA" id="ARBA00022839"/>
    </source>
</evidence>